<feature type="non-terminal residue" evidence="6">
    <location>
        <position position="1"/>
    </location>
</feature>
<name>A0A382GR35_9ZZZZ</name>
<dbReference type="InterPro" id="IPR012337">
    <property type="entry name" value="RNaseH-like_sf"/>
</dbReference>
<dbReference type="PANTHER" id="PTHR11046:SF0">
    <property type="entry name" value="OLIGORIBONUCLEASE, MITOCHONDRIAL"/>
    <property type="match status" value="1"/>
</dbReference>
<evidence type="ECO:0000259" key="5">
    <source>
        <dbReference type="SMART" id="SM00479"/>
    </source>
</evidence>
<dbReference type="InterPro" id="IPR036397">
    <property type="entry name" value="RNaseH_sf"/>
</dbReference>
<comment type="similarity">
    <text evidence="1">Belongs to the oligoribonuclease family.</text>
</comment>
<keyword evidence="4" id="KW-0269">Exonuclease</keyword>
<dbReference type="Pfam" id="PF00929">
    <property type="entry name" value="RNase_T"/>
    <property type="match status" value="1"/>
</dbReference>
<sequence length="170" mass="19470">LEMTGLDTQTDTIIEIATVVTNPNLEIVAEGPNLAIQQSDSILNQMDNWNKTQHTKSGLIERVRKSNISLKDAEDMTLDFLQKLSNKGQSPMCGNSICQDRRFLARLMPKLEAHFNYRNLDVTSIKITSQLWAPEIARSYTKTSKHLARDDILESIYELRHYKNHLLNID</sequence>
<evidence type="ECO:0000256" key="2">
    <source>
        <dbReference type="ARBA" id="ARBA00022722"/>
    </source>
</evidence>
<dbReference type="InterPro" id="IPR013520">
    <property type="entry name" value="Ribonucl_H"/>
</dbReference>
<keyword evidence="3" id="KW-0378">Hydrolase</keyword>
<gene>
    <name evidence="6" type="ORF">METZ01_LOCUS229485</name>
</gene>
<dbReference type="SUPFAM" id="SSF53098">
    <property type="entry name" value="Ribonuclease H-like"/>
    <property type="match status" value="1"/>
</dbReference>
<dbReference type="AlphaFoldDB" id="A0A382GR35"/>
<dbReference type="EMBL" id="UINC01056512">
    <property type="protein sequence ID" value="SVB76631.1"/>
    <property type="molecule type" value="Genomic_DNA"/>
</dbReference>
<dbReference type="SMART" id="SM00479">
    <property type="entry name" value="EXOIII"/>
    <property type="match status" value="1"/>
</dbReference>
<organism evidence="6">
    <name type="scientific">marine metagenome</name>
    <dbReference type="NCBI Taxonomy" id="408172"/>
    <lineage>
        <taxon>unclassified sequences</taxon>
        <taxon>metagenomes</taxon>
        <taxon>ecological metagenomes</taxon>
    </lineage>
</organism>
<evidence type="ECO:0000256" key="3">
    <source>
        <dbReference type="ARBA" id="ARBA00022801"/>
    </source>
</evidence>
<proteinExistence type="inferred from homology"/>
<dbReference type="CDD" id="cd06135">
    <property type="entry name" value="Orn"/>
    <property type="match status" value="1"/>
</dbReference>
<keyword evidence="2" id="KW-0540">Nuclease</keyword>
<evidence type="ECO:0000313" key="6">
    <source>
        <dbReference type="EMBL" id="SVB76631.1"/>
    </source>
</evidence>
<dbReference type="GO" id="GO:0000175">
    <property type="term" value="F:3'-5'-RNA exonuclease activity"/>
    <property type="evidence" value="ECO:0007669"/>
    <property type="project" value="InterPro"/>
</dbReference>
<dbReference type="PANTHER" id="PTHR11046">
    <property type="entry name" value="OLIGORIBONUCLEASE, MITOCHONDRIAL"/>
    <property type="match status" value="1"/>
</dbReference>
<evidence type="ECO:0000256" key="4">
    <source>
        <dbReference type="ARBA" id="ARBA00022839"/>
    </source>
</evidence>
<evidence type="ECO:0000256" key="1">
    <source>
        <dbReference type="ARBA" id="ARBA00009921"/>
    </source>
</evidence>
<dbReference type="NCBIfam" id="NF003765">
    <property type="entry name" value="PRK05359.1"/>
    <property type="match status" value="1"/>
</dbReference>
<dbReference type="GO" id="GO:0003676">
    <property type="term" value="F:nucleic acid binding"/>
    <property type="evidence" value="ECO:0007669"/>
    <property type="project" value="InterPro"/>
</dbReference>
<reference evidence="6" key="1">
    <citation type="submission" date="2018-05" db="EMBL/GenBank/DDBJ databases">
        <authorList>
            <person name="Lanie J.A."/>
            <person name="Ng W.-L."/>
            <person name="Kazmierczak K.M."/>
            <person name="Andrzejewski T.M."/>
            <person name="Davidsen T.M."/>
            <person name="Wayne K.J."/>
            <person name="Tettelin H."/>
            <person name="Glass J.I."/>
            <person name="Rusch D."/>
            <person name="Podicherti R."/>
            <person name="Tsui H.-C.T."/>
            <person name="Winkler M.E."/>
        </authorList>
    </citation>
    <scope>NUCLEOTIDE SEQUENCE</scope>
</reference>
<dbReference type="Gene3D" id="3.30.420.10">
    <property type="entry name" value="Ribonuclease H-like superfamily/Ribonuclease H"/>
    <property type="match status" value="1"/>
</dbReference>
<dbReference type="InterPro" id="IPR022894">
    <property type="entry name" value="Oligoribonuclease"/>
</dbReference>
<accession>A0A382GR35</accession>
<feature type="domain" description="Exonuclease" evidence="5">
    <location>
        <begin position="1"/>
        <end position="168"/>
    </location>
</feature>
<protein>
    <recommendedName>
        <fullName evidence="5">Exonuclease domain-containing protein</fullName>
    </recommendedName>
</protein>